<organism evidence="4 5">
    <name type="scientific">Papaver nudicaule</name>
    <name type="common">Iceland poppy</name>
    <dbReference type="NCBI Taxonomy" id="74823"/>
    <lineage>
        <taxon>Eukaryota</taxon>
        <taxon>Viridiplantae</taxon>
        <taxon>Streptophyta</taxon>
        <taxon>Embryophyta</taxon>
        <taxon>Tracheophyta</taxon>
        <taxon>Spermatophyta</taxon>
        <taxon>Magnoliopsida</taxon>
        <taxon>Ranunculales</taxon>
        <taxon>Papaveraceae</taxon>
        <taxon>Papaveroideae</taxon>
        <taxon>Papaver</taxon>
    </lineage>
</organism>
<reference evidence="4" key="1">
    <citation type="submission" date="2022-03" db="EMBL/GenBank/DDBJ databases">
        <title>A functionally conserved STORR gene fusion in Papaver species that diverged 16.8 million years ago.</title>
        <authorList>
            <person name="Catania T."/>
        </authorList>
    </citation>
    <scope>NUCLEOTIDE SEQUENCE</scope>
    <source>
        <strain evidence="4">S-191538</strain>
    </source>
</reference>
<proteinExistence type="predicted"/>
<feature type="region of interest" description="Disordered" evidence="2">
    <location>
        <begin position="208"/>
        <end position="234"/>
    </location>
</feature>
<dbReference type="Gene3D" id="1.10.10.60">
    <property type="entry name" value="Homeodomain-like"/>
    <property type="match status" value="1"/>
</dbReference>
<dbReference type="InterPro" id="IPR009057">
    <property type="entry name" value="Homeodomain-like_sf"/>
</dbReference>
<evidence type="ECO:0000313" key="5">
    <source>
        <dbReference type="Proteomes" id="UP001177140"/>
    </source>
</evidence>
<keyword evidence="5" id="KW-1185">Reference proteome</keyword>
<dbReference type="PROSITE" id="PS51294">
    <property type="entry name" value="HTH_MYB"/>
    <property type="match status" value="1"/>
</dbReference>
<sequence>FDRDWKKIEAFVGTKTVIQIRSHAQKYFQKVQKNGTSEHLPPPRPKRKAVHPYPQKAAKNVPMIPQTSGACQSSSNLLETRPVLRPDSSSLPAVSSWAQLPNDDTESTRPVASNNCYSSSNNTPSSYPTCETTGRRNHGPPLRAIPDFAQVYSFLGSVFDPSSTDHLLKLKEMNPIDVDTVLLLMRNLSMNLSSPDFEDQRRLLASYDADSGKAQQDNEVLLMNADESKNPRGR</sequence>
<name>A0AA41RV98_PAPNU</name>
<dbReference type="PANTHER" id="PTHR12802">
    <property type="entry name" value="SWI/SNF COMPLEX-RELATED"/>
    <property type="match status" value="1"/>
</dbReference>
<evidence type="ECO:0000259" key="3">
    <source>
        <dbReference type="PROSITE" id="PS51294"/>
    </source>
</evidence>
<evidence type="ECO:0000313" key="4">
    <source>
        <dbReference type="EMBL" id="MCL7025081.1"/>
    </source>
</evidence>
<feature type="compositionally biased region" description="Polar residues" evidence="2">
    <location>
        <begin position="87"/>
        <end position="99"/>
    </location>
</feature>
<dbReference type="Pfam" id="PF24904">
    <property type="entry name" value="RVE6"/>
    <property type="match status" value="1"/>
</dbReference>
<accession>A0AA41RV98</accession>
<dbReference type="AlphaFoldDB" id="A0AA41RV98"/>
<evidence type="ECO:0000256" key="2">
    <source>
        <dbReference type="SAM" id="MobiDB-lite"/>
    </source>
</evidence>
<feature type="domain" description="HTH myb-type" evidence="3">
    <location>
        <begin position="1"/>
        <end position="32"/>
    </location>
</feature>
<dbReference type="SUPFAM" id="SSF46689">
    <property type="entry name" value="Homeodomain-like"/>
    <property type="match status" value="1"/>
</dbReference>
<feature type="compositionally biased region" description="Low complexity" evidence="2">
    <location>
        <begin position="113"/>
        <end position="130"/>
    </location>
</feature>
<keyword evidence="1" id="KW-0539">Nucleus</keyword>
<feature type="non-terminal residue" evidence="4">
    <location>
        <position position="234"/>
    </location>
</feature>
<dbReference type="EMBL" id="JAJJMA010041373">
    <property type="protein sequence ID" value="MCL7025081.1"/>
    <property type="molecule type" value="Genomic_DNA"/>
</dbReference>
<gene>
    <name evidence="4" type="ORF">MKW94_008367</name>
</gene>
<dbReference type="PANTHER" id="PTHR12802:SF146">
    <property type="entry name" value="PROTEIN REVEILLE 3"/>
    <property type="match status" value="1"/>
</dbReference>
<evidence type="ECO:0000256" key="1">
    <source>
        <dbReference type="ARBA" id="ARBA00023242"/>
    </source>
</evidence>
<comment type="caution">
    <text evidence="4">The sequence shown here is derived from an EMBL/GenBank/DDBJ whole genome shotgun (WGS) entry which is preliminary data.</text>
</comment>
<dbReference type="Proteomes" id="UP001177140">
    <property type="component" value="Unassembled WGS sequence"/>
</dbReference>
<feature type="compositionally biased region" description="Polar residues" evidence="2">
    <location>
        <begin position="65"/>
        <end position="78"/>
    </location>
</feature>
<dbReference type="CDD" id="cd00167">
    <property type="entry name" value="SANT"/>
    <property type="match status" value="1"/>
</dbReference>
<protein>
    <recommendedName>
        <fullName evidence="3">HTH myb-type domain-containing protein</fullName>
    </recommendedName>
</protein>
<feature type="region of interest" description="Disordered" evidence="2">
    <location>
        <begin position="31"/>
        <end position="134"/>
    </location>
</feature>
<dbReference type="InterPro" id="IPR017930">
    <property type="entry name" value="Myb_dom"/>
</dbReference>
<dbReference type="InterPro" id="IPR001005">
    <property type="entry name" value="SANT/Myb"/>
</dbReference>